<gene>
    <name evidence="2" type="ORF">K7C98_09545</name>
</gene>
<dbReference type="EMBL" id="JAIRAU010000006">
    <property type="protein sequence ID" value="MBZ5709503.1"/>
    <property type="molecule type" value="Genomic_DNA"/>
</dbReference>
<proteinExistence type="predicted"/>
<evidence type="ECO:0000313" key="3">
    <source>
        <dbReference type="Proteomes" id="UP001139031"/>
    </source>
</evidence>
<dbReference type="Proteomes" id="UP001139031">
    <property type="component" value="Unassembled WGS sequence"/>
</dbReference>
<feature type="signal peptide" evidence="1">
    <location>
        <begin position="1"/>
        <end position="17"/>
    </location>
</feature>
<evidence type="ECO:0000256" key="1">
    <source>
        <dbReference type="SAM" id="SignalP"/>
    </source>
</evidence>
<evidence type="ECO:0000313" key="2">
    <source>
        <dbReference type="EMBL" id="MBZ5709503.1"/>
    </source>
</evidence>
<reference evidence="2" key="1">
    <citation type="submission" date="2021-08" db="EMBL/GenBank/DDBJ databases">
        <authorList>
            <person name="Stevens D.C."/>
        </authorList>
    </citation>
    <scope>NUCLEOTIDE SEQUENCE</scope>
    <source>
        <strain evidence="2">DSM 53165</strain>
    </source>
</reference>
<dbReference type="RefSeq" id="WP_224191280.1">
    <property type="nucleotide sequence ID" value="NZ_JAIRAU010000006.1"/>
</dbReference>
<name>A0ABS7TMP1_9BACT</name>
<sequence length="525" mass="57759">MIAALLGSMAVAGLALAAEPLTPAEAEAYNEAAKVAQSGDPARGHECAVTLTELAQRLGDRHARTVEALELAARCHEAAGEYEAMVATRERLVEKFSAEPTARVATLALVRHHRATLAFEKAAAAMERYAERWPGEPEALDLLQEAFVLRAQLGHDKRALELAERMEKLYAGKDPQRLAMIYWARADLLPKTLPDDQARQAHAAGYLQRHGSKGGPARRIVAEVTFAAIEWRRACKLKDGLMDLCVSVKPAAPDAPKSGKAPKVTCAGPAAQAVTVHPRDRKLAESAQRRLREAVALGEILPPVEDPWLRAKVDEVLDQAELILADARLEEALAVRPPADLSFFREDWRASSDDARDRKIFAEQKRRSEDSTRRFLDYWGKSQERMNDLNRRYEKVAARKRSARGMFAAAARLGVVSQTQVDTLMAAEVPAGLKSDAAIKAYCGALADSTGPIAAAATQAFEYCWQRSAMFAYTDPSVEFCGAELQRRQPRAYPPQRELFGFIEPPPLEPVSAPVQVEPPIFEQE</sequence>
<organism evidence="2 3">
    <name type="scientific">Nannocystis pusilla</name>
    <dbReference type="NCBI Taxonomy" id="889268"/>
    <lineage>
        <taxon>Bacteria</taxon>
        <taxon>Pseudomonadati</taxon>
        <taxon>Myxococcota</taxon>
        <taxon>Polyangia</taxon>
        <taxon>Nannocystales</taxon>
        <taxon>Nannocystaceae</taxon>
        <taxon>Nannocystis</taxon>
    </lineage>
</organism>
<protein>
    <submittedName>
        <fullName evidence="2">Uncharacterized protein</fullName>
    </submittedName>
</protein>
<feature type="chain" id="PRO_5045994541" evidence="1">
    <location>
        <begin position="18"/>
        <end position="525"/>
    </location>
</feature>
<keyword evidence="1" id="KW-0732">Signal</keyword>
<keyword evidence="3" id="KW-1185">Reference proteome</keyword>
<accession>A0ABS7TMP1</accession>
<comment type="caution">
    <text evidence="2">The sequence shown here is derived from an EMBL/GenBank/DDBJ whole genome shotgun (WGS) entry which is preliminary data.</text>
</comment>